<feature type="domain" description="Nitrogenase/oxidoreductase component 1" evidence="7">
    <location>
        <begin position="19"/>
        <end position="426"/>
    </location>
</feature>
<evidence type="ECO:0000259" key="7">
    <source>
        <dbReference type="Pfam" id="PF00148"/>
    </source>
</evidence>
<dbReference type="InterPro" id="IPR050152">
    <property type="entry name" value="ChlB/BchB/BchZ"/>
</dbReference>
<dbReference type="RefSeq" id="WP_244349121.1">
    <property type="nucleotide sequence ID" value="NZ_JAFIRA010000004.1"/>
</dbReference>
<evidence type="ECO:0000313" key="9">
    <source>
        <dbReference type="Proteomes" id="UP000830835"/>
    </source>
</evidence>
<dbReference type="Gene3D" id="6.10.250.1090">
    <property type="match status" value="1"/>
</dbReference>
<dbReference type="Proteomes" id="UP000830835">
    <property type="component" value="Unassembled WGS sequence"/>
</dbReference>
<reference evidence="8" key="1">
    <citation type="submission" date="2021-02" db="EMBL/GenBank/DDBJ databases">
        <title>The CRISPR/cas machinery reduction and long-range gene transfer in the hot spring cyanobacterium Synechococcus.</title>
        <authorList>
            <person name="Dvorak P."/>
            <person name="Jahodarova E."/>
            <person name="Hasler P."/>
            <person name="Poulickova A."/>
        </authorList>
    </citation>
    <scope>NUCLEOTIDE SEQUENCE</scope>
    <source>
        <strain evidence="8">Rupite</strain>
    </source>
</reference>
<dbReference type="PROSITE" id="PS00699">
    <property type="entry name" value="NITROGENASE_1_1"/>
    <property type="match status" value="1"/>
</dbReference>
<dbReference type="EMBL" id="JAFIRA010000004">
    <property type="protein sequence ID" value="MCJ2541914.1"/>
    <property type="molecule type" value="Genomic_DNA"/>
</dbReference>
<keyword evidence="5 6" id="KW-0535">Nitrogen fixation</keyword>
<accession>A0ABT0C805</accession>
<evidence type="ECO:0000256" key="3">
    <source>
        <dbReference type="ARBA" id="ARBA00011002"/>
    </source>
</evidence>
<gene>
    <name evidence="8" type="primary">nifN</name>
    <name evidence="8" type="ORF">JX360_03160</name>
</gene>
<proteinExistence type="inferred from homology"/>
<keyword evidence="9" id="KW-1185">Reference proteome</keyword>
<dbReference type="Pfam" id="PF00148">
    <property type="entry name" value="Oxidored_nitro"/>
    <property type="match status" value="1"/>
</dbReference>
<organism evidence="8 9">
    <name type="scientific">Thermostichus vulcanus str. 'Rupite'</name>
    <dbReference type="NCBI Taxonomy" id="2813851"/>
    <lineage>
        <taxon>Bacteria</taxon>
        <taxon>Bacillati</taxon>
        <taxon>Cyanobacteriota</taxon>
        <taxon>Cyanophyceae</taxon>
        <taxon>Thermostichales</taxon>
        <taxon>Thermostichaceae</taxon>
        <taxon>Thermostichus</taxon>
    </lineage>
</organism>
<evidence type="ECO:0000256" key="6">
    <source>
        <dbReference type="RuleBase" id="RU004021"/>
    </source>
</evidence>
<dbReference type="CDD" id="cd01966">
    <property type="entry name" value="Nitrogenase_NifN_1"/>
    <property type="match status" value="1"/>
</dbReference>
<evidence type="ECO:0000313" key="8">
    <source>
        <dbReference type="EMBL" id="MCJ2541914.1"/>
    </source>
</evidence>
<dbReference type="InterPro" id="IPR000318">
    <property type="entry name" value="Nase_comp1_CS"/>
</dbReference>
<evidence type="ECO:0000256" key="4">
    <source>
        <dbReference type="ARBA" id="ARBA00013282"/>
    </source>
</evidence>
<name>A0ABT0C805_THEVL</name>
<comment type="caution">
    <text evidence="8">The sequence shown here is derived from an EMBL/GenBank/DDBJ whole genome shotgun (WGS) entry which is preliminary data.</text>
</comment>
<protein>
    <recommendedName>
        <fullName evidence="4">Nitrogenase iron-molybdenum cofactor biosynthesis protein NifN</fullName>
    </recommendedName>
</protein>
<dbReference type="SUPFAM" id="SSF53807">
    <property type="entry name" value="Helical backbone' metal receptor"/>
    <property type="match status" value="1"/>
</dbReference>
<comment type="pathway">
    <text evidence="2">Cofactor biosynthesis; Fe-Mo cofactor biosynthesis.</text>
</comment>
<dbReference type="NCBIfam" id="TIGR01285">
    <property type="entry name" value="nifN"/>
    <property type="match status" value="1"/>
</dbReference>
<sequence>MALIMHDRKPLTINPLKLSAPLGAALAFLGVKGCLPLFHGSQGCTAFAKVVLVRHFREAIPMSTTAMSEVDTILGGESNVETAILTLVEKAQPELIGLLTTGLTETRGDDMPGILRDLRQRQPQLDGLPIVLAATPDFKGSLQEGYATAVKSLVSTLPEPLLGSPDPAQVTVLCGSALSPADGQEVKEMVQAFGLDPVLVPDLSGSLDGHLGEGFATTPSGGTTLSQLQQLGRSAVTLAIGESMRPAAQILSERFGTPFHLFPSLTGLKRVDAFLAKLADLSKRPVPARYRQQRRQVQDALLDSHFFFGGKRIALALEADLLWGCVDWLLDMGCIIQAAVSPSAAPGLEDLPIEEVCIGDLGDLEDLSGGANLLVGNSHVARLGKRLGLPVHRLGIPIFDRLGANHICQVGYRGTLSQLFAIGNLLMEQEEEHHPTPS</sequence>
<evidence type="ECO:0000256" key="1">
    <source>
        <dbReference type="ARBA" id="ARBA00003171"/>
    </source>
</evidence>
<dbReference type="PANTHER" id="PTHR33712:SF7">
    <property type="entry name" value="LIGHT-INDEPENDENT PROTOCHLOROPHYLLIDE REDUCTASE SUBUNIT B"/>
    <property type="match status" value="1"/>
</dbReference>
<dbReference type="Gene3D" id="3.40.50.1980">
    <property type="entry name" value="Nitrogenase molybdenum iron protein domain"/>
    <property type="match status" value="3"/>
</dbReference>
<dbReference type="InterPro" id="IPR000510">
    <property type="entry name" value="Nase/OxRdtase_comp1"/>
</dbReference>
<dbReference type="InterPro" id="IPR005975">
    <property type="entry name" value="Nase_Mo-Fe_CF"/>
</dbReference>
<dbReference type="PANTHER" id="PTHR33712">
    <property type="entry name" value="LIGHT-INDEPENDENT PROTOCHLOROPHYLLIDE REDUCTASE SUBUNIT B"/>
    <property type="match status" value="1"/>
</dbReference>
<comment type="similarity">
    <text evidence="3 6">Belongs to the NifD/NifK/NifE/NifN family.</text>
</comment>
<comment type="function">
    <text evidence="1">This protein may play a role in the biosynthesis of the prosthetic group of nitrogenase (FeMo cofactor).</text>
</comment>
<evidence type="ECO:0000256" key="5">
    <source>
        <dbReference type="ARBA" id="ARBA00023231"/>
    </source>
</evidence>
<evidence type="ECO:0000256" key="2">
    <source>
        <dbReference type="ARBA" id="ARBA00005155"/>
    </source>
</evidence>